<proteinExistence type="predicted"/>
<reference evidence="1 2" key="1">
    <citation type="submission" date="2024-11" db="EMBL/GenBank/DDBJ databases">
        <title>Chromosome-level genome assembly of the freshwater bivalve Anodonta woodiana.</title>
        <authorList>
            <person name="Chen X."/>
        </authorList>
    </citation>
    <scope>NUCLEOTIDE SEQUENCE [LARGE SCALE GENOMIC DNA]</scope>
    <source>
        <strain evidence="1">MN2024</strain>
        <tissue evidence="1">Gills</tissue>
    </source>
</reference>
<accession>A0ABD3V6G3</accession>
<protein>
    <submittedName>
        <fullName evidence="1">Uncharacterized protein</fullName>
    </submittedName>
</protein>
<comment type="caution">
    <text evidence="1">The sequence shown here is derived from an EMBL/GenBank/DDBJ whole genome shotgun (WGS) entry which is preliminary data.</text>
</comment>
<gene>
    <name evidence="1" type="ORF">ACJMK2_011486</name>
</gene>
<dbReference type="Proteomes" id="UP001634394">
    <property type="component" value="Unassembled WGS sequence"/>
</dbReference>
<evidence type="ECO:0000313" key="2">
    <source>
        <dbReference type="Proteomes" id="UP001634394"/>
    </source>
</evidence>
<name>A0ABD3V6G3_SINWO</name>
<sequence length="79" mass="8778">MTGDLIMSGRVFDLERTYSPVIVNKRQAVSYNHLTTAVSEQLSLAGVIMIGNINMSKNKIRNINILYALNNADITHSAR</sequence>
<evidence type="ECO:0000313" key="1">
    <source>
        <dbReference type="EMBL" id="KAL3856766.1"/>
    </source>
</evidence>
<organism evidence="1 2">
    <name type="scientific">Sinanodonta woodiana</name>
    <name type="common">Chinese pond mussel</name>
    <name type="synonym">Anodonta woodiana</name>
    <dbReference type="NCBI Taxonomy" id="1069815"/>
    <lineage>
        <taxon>Eukaryota</taxon>
        <taxon>Metazoa</taxon>
        <taxon>Spiralia</taxon>
        <taxon>Lophotrochozoa</taxon>
        <taxon>Mollusca</taxon>
        <taxon>Bivalvia</taxon>
        <taxon>Autobranchia</taxon>
        <taxon>Heteroconchia</taxon>
        <taxon>Palaeoheterodonta</taxon>
        <taxon>Unionida</taxon>
        <taxon>Unionoidea</taxon>
        <taxon>Unionidae</taxon>
        <taxon>Unioninae</taxon>
        <taxon>Sinanodonta</taxon>
    </lineage>
</organism>
<dbReference type="AlphaFoldDB" id="A0ABD3V6G3"/>
<dbReference type="EMBL" id="JBJQND010000013">
    <property type="protein sequence ID" value="KAL3856766.1"/>
    <property type="molecule type" value="Genomic_DNA"/>
</dbReference>
<keyword evidence="2" id="KW-1185">Reference proteome</keyword>